<proteinExistence type="predicted"/>
<dbReference type="PRINTS" id="PR01705">
    <property type="entry name" value="TSP1REPEAT"/>
</dbReference>
<dbReference type="SUPFAM" id="SSF82895">
    <property type="entry name" value="TSP-1 type 1 repeat"/>
    <property type="match status" value="1"/>
</dbReference>
<dbReference type="RefSeq" id="XP_002731685.1">
    <property type="nucleotide sequence ID" value="XM_002731639.1"/>
</dbReference>
<dbReference type="Gene3D" id="2.20.100.10">
    <property type="entry name" value="Thrombospondin type-1 (TSP1) repeat"/>
    <property type="match status" value="1"/>
</dbReference>
<dbReference type="PROSITE" id="PS51864">
    <property type="entry name" value="ASTACIN"/>
    <property type="match status" value="1"/>
</dbReference>
<evidence type="ECO:0000256" key="1">
    <source>
        <dbReference type="ARBA" id="ARBA00022837"/>
    </source>
</evidence>
<keyword evidence="4 5" id="KW-0645">Protease</keyword>
<keyword evidence="4 5" id="KW-0479">Metal-binding</keyword>
<feature type="domain" description="Peptidase M12A" evidence="9">
    <location>
        <begin position="219"/>
        <end position="416"/>
    </location>
</feature>
<dbReference type="SMART" id="SM00201">
    <property type="entry name" value="SO"/>
    <property type="match status" value="1"/>
</dbReference>
<dbReference type="PROSITE" id="PS51233">
    <property type="entry name" value="VWFD"/>
    <property type="match status" value="1"/>
</dbReference>
<organism evidence="10 11">
    <name type="scientific">Saccoglossus kowalevskii</name>
    <name type="common">Acorn worm</name>
    <dbReference type="NCBI Taxonomy" id="10224"/>
    <lineage>
        <taxon>Eukaryota</taxon>
        <taxon>Metazoa</taxon>
        <taxon>Hemichordata</taxon>
        <taxon>Enteropneusta</taxon>
        <taxon>Harrimaniidae</taxon>
        <taxon>Saccoglossus</taxon>
    </lineage>
</organism>
<dbReference type="Pfam" id="PF00094">
    <property type="entry name" value="VWD"/>
    <property type="match status" value="1"/>
</dbReference>
<dbReference type="SMART" id="SM00209">
    <property type="entry name" value="TSP1"/>
    <property type="match status" value="1"/>
</dbReference>
<dbReference type="InterPro" id="IPR006026">
    <property type="entry name" value="Peptidase_Metallo"/>
</dbReference>
<feature type="binding site" evidence="4">
    <location>
        <position position="322"/>
    </location>
    <ligand>
        <name>Zn(2+)</name>
        <dbReference type="ChEBI" id="CHEBI:29105"/>
        <note>catalytic</note>
    </ligand>
</feature>
<gene>
    <name evidence="11" type="primary">LOC100368870</name>
</gene>
<dbReference type="PRINTS" id="PR00480">
    <property type="entry name" value="ASTACIN"/>
</dbReference>
<evidence type="ECO:0000256" key="4">
    <source>
        <dbReference type="PROSITE-ProRule" id="PRU01211"/>
    </source>
</evidence>
<protein>
    <recommendedName>
        <fullName evidence="5">Metalloendopeptidase</fullName>
        <ecNumber evidence="5">3.4.24.-</ecNumber>
    </recommendedName>
</protein>
<dbReference type="InterPro" id="IPR016186">
    <property type="entry name" value="C-type_lectin-like/link_sf"/>
</dbReference>
<accession>A0ABM0GK76</accession>
<dbReference type="Pfam" id="PF01826">
    <property type="entry name" value="TIL"/>
    <property type="match status" value="1"/>
</dbReference>
<dbReference type="InterPro" id="IPR036383">
    <property type="entry name" value="TSP1_rpt_sf"/>
</dbReference>
<evidence type="ECO:0000256" key="3">
    <source>
        <dbReference type="ARBA" id="ARBA00023180"/>
    </source>
</evidence>
<evidence type="ECO:0000259" key="6">
    <source>
        <dbReference type="PROSITE" id="PS50041"/>
    </source>
</evidence>
<reference evidence="11" key="1">
    <citation type="submission" date="2025-08" db="UniProtKB">
        <authorList>
            <consortium name="RefSeq"/>
        </authorList>
    </citation>
    <scope>IDENTIFICATION</scope>
    <source>
        <tissue evidence="11">Testes</tissue>
    </source>
</reference>
<comment type="cofactor">
    <cofactor evidence="4 5">
        <name>Zn(2+)</name>
        <dbReference type="ChEBI" id="CHEBI:29105"/>
    </cofactor>
    <text evidence="4 5">Binds 1 zinc ion per subunit.</text>
</comment>
<feature type="domain" description="C-type lectin" evidence="6">
    <location>
        <begin position="28"/>
        <end position="147"/>
    </location>
</feature>
<evidence type="ECO:0000259" key="7">
    <source>
        <dbReference type="PROSITE" id="PS50958"/>
    </source>
</evidence>
<dbReference type="InterPro" id="IPR016187">
    <property type="entry name" value="CTDL_fold"/>
</dbReference>
<dbReference type="InterPro" id="IPR001506">
    <property type="entry name" value="Peptidase_M12A"/>
</dbReference>
<keyword evidence="4 5" id="KW-0482">Metalloprotease</keyword>
<feature type="active site" evidence="4">
    <location>
        <position position="313"/>
    </location>
</feature>
<dbReference type="Gene3D" id="3.10.100.10">
    <property type="entry name" value="Mannose-Binding Protein A, subunit A"/>
    <property type="match status" value="2"/>
</dbReference>
<feature type="domain" description="C-type lectin" evidence="6">
    <location>
        <begin position="918"/>
        <end position="1023"/>
    </location>
</feature>
<dbReference type="InterPro" id="IPR036084">
    <property type="entry name" value="Ser_inhib-like_sf"/>
</dbReference>
<dbReference type="InterPro" id="IPR034035">
    <property type="entry name" value="Astacin-like_dom"/>
</dbReference>
<dbReference type="InterPro" id="IPR000884">
    <property type="entry name" value="TSP1_rpt"/>
</dbReference>
<dbReference type="PROSITE" id="PS50041">
    <property type="entry name" value="C_TYPE_LECTIN_2"/>
    <property type="match status" value="2"/>
</dbReference>
<evidence type="ECO:0000256" key="5">
    <source>
        <dbReference type="RuleBase" id="RU361183"/>
    </source>
</evidence>
<feature type="domain" description="VWFD" evidence="8">
    <location>
        <begin position="616"/>
        <end position="802"/>
    </location>
</feature>
<dbReference type="Pfam" id="PF01400">
    <property type="entry name" value="Astacin"/>
    <property type="match status" value="1"/>
</dbReference>
<keyword evidence="1" id="KW-0106">Calcium</keyword>
<dbReference type="SUPFAM" id="SSF90188">
    <property type="entry name" value="Somatomedin B domain"/>
    <property type="match status" value="1"/>
</dbReference>
<feature type="signal peptide" evidence="5">
    <location>
        <begin position="1"/>
        <end position="18"/>
    </location>
</feature>
<dbReference type="InterPro" id="IPR001304">
    <property type="entry name" value="C-type_lectin-like"/>
</dbReference>
<name>A0ABM0GK76_SACKO</name>
<dbReference type="Gene3D" id="2.10.25.10">
    <property type="entry name" value="Laminin"/>
    <property type="match status" value="1"/>
</dbReference>
<evidence type="ECO:0000313" key="10">
    <source>
        <dbReference type="Proteomes" id="UP000694865"/>
    </source>
</evidence>
<dbReference type="SUPFAM" id="SSF56436">
    <property type="entry name" value="C-type lectin-like"/>
    <property type="match status" value="2"/>
</dbReference>
<dbReference type="PROSITE" id="PS50958">
    <property type="entry name" value="SMB_2"/>
    <property type="match status" value="1"/>
</dbReference>
<dbReference type="Pfam" id="PF01033">
    <property type="entry name" value="Somatomedin_B"/>
    <property type="match status" value="1"/>
</dbReference>
<evidence type="ECO:0000313" key="11">
    <source>
        <dbReference type="RefSeq" id="XP_002731685.1"/>
    </source>
</evidence>
<dbReference type="CDD" id="cd19941">
    <property type="entry name" value="TIL"/>
    <property type="match status" value="1"/>
</dbReference>
<keyword evidence="10" id="KW-1185">Reference proteome</keyword>
<feature type="binding site" evidence="4">
    <location>
        <position position="316"/>
    </location>
    <ligand>
        <name>Zn(2+)</name>
        <dbReference type="ChEBI" id="CHEBI:29105"/>
        <note>catalytic</note>
    </ligand>
</feature>
<feature type="chain" id="PRO_5044977945" description="Metalloendopeptidase" evidence="5">
    <location>
        <begin position="19"/>
        <end position="1076"/>
    </location>
</feature>
<keyword evidence="2" id="KW-1015">Disulfide bond</keyword>
<sequence>MELLQVYFLLSCALLVVAIDPNDCDVNVSGTCFIIQHQELRWNDARSKCQDLGGDLAVLDKINVQEAVNALAVGGKSLWIGLHDLAIDGQPFWVDPGMYYNSSKVYPWAASDNNTPDRDCVLASENQNGAFEWQYNNCESPREFLCEIIGSDDQADMERINEDKLRIEVARLTEHEKPSSKIAKINQYLDLHEGDIKLNEEEILRRDMGLPIYEKRGAAAEAQYLWPDRTVHYVFDDNMPLTEAKKQVVRNALFALEEMTCLTFIEGFATDYLNIINSNGCWSYIGRQGGAQPVSLQDNSQGSCISEGVIQHEIMHALSFLHEQARYDRDDYVTINWANILPNFQNNFDKVSPSTMTLQNTNYDFGSLLHYSLYAFALDPSVKVIIPHVDPGIEVGHKNGPSVLDLIEINGLYKCEVINGNWSPWSAWTDCSVTCGGSTQTRNRDCNSPAPSVASPGAPCAGADTETRSCMTIDCPLEIDYEHRSCWLDQNMPPLLTSLENTNNPYLDGHYASRTDKTRKCARAAVHAGFQYFAHRLDSGKCFGTSDEGLYRSQGASTECVTGFGTTNSIDVYEIIGQCRDNCGAYISERECYCDALCVEYGDCCPEYTDDCSDSDFCFSFGGPHYWTFDNKFYNYQGGCDYVLINTECPNSLYHISVIVNNKILYPSYALSWTTDVTLNIYDMVIHLLPSKAVKIDGNTVLPPVQLSTYLNIELAGFWVATTNNEFGDSWQVTGSDCTTAHRSVYDEVPRDTATAEQICNHLFTAGNIPACKGLVDPAVFLGACIMDLSATLPGDPSGGCAVVSAYVMQCQDVGIVVGDWRTGNECEIPCPVGSAYSSCGPTCPATCANPNPVGSCTQQCIEGCFCEPGKVVTEGGQCIDQLRCGCYYLGLLYKFGEEQANGKTCDCKIPGTVCVGCRHFEVITDEVTWEAAKSNCESDGGRLAKIDTQEIFDNIRQYIFANNLADKVRNGFWFGLDDIDNEGTYMWSDGTRLLQGNFVRWAKRQPNNSTKKDPNGQDCGLMKANNHIDVTYELTSFNFDTLIMIGHLELSHRINGNWNKIYVTQSEQPFDLFVA</sequence>
<dbReference type="PANTHER" id="PTHR10127:SF850">
    <property type="entry name" value="METALLOENDOPEPTIDASE"/>
    <property type="match status" value="1"/>
</dbReference>
<dbReference type="CDD" id="cd00037">
    <property type="entry name" value="CLECT"/>
    <property type="match status" value="2"/>
</dbReference>
<dbReference type="InterPro" id="IPR024079">
    <property type="entry name" value="MetalloPept_cat_dom_sf"/>
</dbReference>
<keyword evidence="3" id="KW-0325">Glycoprotein</keyword>
<dbReference type="CDD" id="cd04280">
    <property type="entry name" value="ZnMc_astacin_like"/>
    <property type="match status" value="1"/>
</dbReference>
<dbReference type="SMART" id="SM00832">
    <property type="entry name" value="C8"/>
    <property type="match status" value="1"/>
</dbReference>
<evidence type="ECO:0000259" key="8">
    <source>
        <dbReference type="PROSITE" id="PS51233"/>
    </source>
</evidence>
<dbReference type="SUPFAM" id="SSF57567">
    <property type="entry name" value="Serine protease inhibitors"/>
    <property type="match status" value="1"/>
</dbReference>
<dbReference type="Pfam" id="PF08742">
    <property type="entry name" value="C8"/>
    <property type="match status" value="1"/>
</dbReference>
<dbReference type="Gene3D" id="4.10.410.20">
    <property type="match status" value="1"/>
</dbReference>
<feature type="binding site" evidence="4">
    <location>
        <position position="312"/>
    </location>
    <ligand>
        <name>Zn(2+)</name>
        <dbReference type="ChEBI" id="CHEBI:29105"/>
        <note>catalytic</note>
    </ligand>
</feature>
<dbReference type="EC" id="3.4.24.-" evidence="5"/>
<dbReference type="InterPro" id="IPR001212">
    <property type="entry name" value="Somatomedin_B_dom"/>
</dbReference>
<keyword evidence="5" id="KW-0732">Signal</keyword>
<keyword evidence="4 5" id="KW-0862">Zinc</keyword>
<dbReference type="GeneID" id="100368870"/>
<dbReference type="PANTHER" id="PTHR10127">
    <property type="entry name" value="DISCOIDIN, CUB, EGF, LAMININ , AND ZINC METALLOPROTEASE DOMAIN CONTAINING"/>
    <property type="match status" value="1"/>
</dbReference>
<dbReference type="SUPFAM" id="SSF55486">
    <property type="entry name" value="Metalloproteases ('zincins'), catalytic domain"/>
    <property type="match status" value="1"/>
</dbReference>
<dbReference type="Proteomes" id="UP000694865">
    <property type="component" value="Unplaced"/>
</dbReference>
<dbReference type="InterPro" id="IPR001846">
    <property type="entry name" value="VWF_type-D"/>
</dbReference>
<dbReference type="PROSITE" id="PS50092">
    <property type="entry name" value="TSP1"/>
    <property type="match status" value="1"/>
</dbReference>
<dbReference type="Pfam" id="PF00090">
    <property type="entry name" value="TSP_1"/>
    <property type="match status" value="1"/>
</dbReference>
<comment type="caution">
    <text evidence="4">Lacks conserved residue(s) required for the propagation of feature annotation.</text>
</comment>
<dbReference type="Gene3D" id="3.40.390.10">
    <property type="entry name" value="Collagenase (Catalytic Domain)"/>
    <property type="match status" value="1"/>
</dbReference>
<feature type="domain" description="SMB" evidence="7">
    <location>
        <begin position="575"/>
        <end position="616"/>
    </location>
</feature>
<dbReference type="InterPro" id="IPR036024">
    <property type="entry name" value="Somatomedin_B-like_dom_sf"/>
</dbReference>
<dbReference type="SMART" id="SM00034">
    <property type="entry name" value="CLECT"/>
    <property type="match status" value="2"/>
</dbReference>
<dbReference type="InterPro" id="IPR014853">
    <property type="entry name" value="VWF/SSPO/ZAN-like_Cys-rich_dom"/>
</dbReference>
<dbReference type="Pfam" id="PF00059">
    <property type="entry name" value="Lectin_C"/>
    <property type="match status" value="2"/>
</dbReference>
<evidence type="ECO:0000256" key="2">
    <source>
        <dbReference type="ARBA" id="ARBA00023157"/>
    </source>
</evidence>
<evidence type="ECO:0000259" key="9">
    <source>
        <dbReference type="PROSITE" id="PS51864"/>
    </source>
</evidence>
<dbReference type="SMART" id="SM00235">
    <property type="entry name" value="ZnMc"/>
    <property type="match status" value="1"/>
</dbReference>
<keyword evidence="4 5" id="KW-0378">Hydrolase</keyword>
<dbReference type="InterPro" id="IPR002919">
    <property type="entry name" value="TIL_dom"/>
</dbReference>